<dbReference type="GO" id="GO:0034142">
    <property type="term" value="P:toll-like receptor 4 signaling pathway"/>
    <property type="evidence" value="ECO:0007669"/>
    <property type="project" value="Ensembl"/>
</dbReference>
<dbReference type="GO" id="GO:0032481">
    <property type="term" value="P:positive regulation of type I interferon production"/>
    <property type="evidence" value="ECO:0007669"/>
    <property type="project" value="Ensembl"/>
</dbReference>
<dbReference type="InParanoid" id="H0V7W4"/>
<dbReference type="GO" id="GO:0035666">
    <property type="term" value="P:TRIF-dependent toll-like receptor signaling pathway"/>
    <property type="evidence" value="ECO:0007669"/>
    <property type="project" value="Ensembl"/>
</dbReference>
<dbReference type="PANTHER" id="PTHR47230">
    <property type="entry name" value="TIR DOMAIN-CONTAINING ADAPTER MOLECULE 1"/>
    <property type="match status" value="1"/>
</dbReference>
<feature type="region of interest" description="Disordered" evidence="7">
    <location>
        <begin position="222"/>
        <end position="359"/>
    </location>
</feature>
<dbReference type="VEuPathDB" id="HostDB:ENSCPOG00000006486"/>
<dbReference type="KEGG" id="cpoc:100717594"/>
<keyword evidence="6" id="KW-0496">Mitochondrion</keyword>
<evidence type="ECO:0000256" key="2">
    <source>
        <dbReference type="ARBA" id="ARBA00022553"/>
    </source>
</evidence>
<keyword evidence="6" id="KW-0968">Cytoplasmic vesicle</keyword>
<dbReference type="GO" id="GO:0006954">
    <property type="term" value="P:inflammatory response"/>
    <property type="evidence" value="ECO:0007669"/>
    <property type="project" value="UniProtKB-KW"/>
</dbReference>
<dbReference type="GO" id="GO:0097342">
    <property type="term" value="C:ripoptosome"/>
    <property type="evidence" value="ECO:0007669"/>
    <property type="project" value="Ensembl"/>
</dbReference>
<keyword evidence="3 6" id="KW-0399">Innate immunity</keyword>
<evidence type="ECO:0000313" key="10">
    <source>
        <dbReference type="Proteomes" id="UP000005447"/>
    </source>
</evidence>
<dbReference type="OrthoDB" id="9906976at2759"/>
<feature type="region of interest" description="Disordered" evidence="7">
    <location>
        <begin position="660"/>
        <end position="684"/>
    </location>
</feature>
<organism evidence="9 10">
    <name type="scientific">Cavia porcellus</name>
    <name type="common">Guinea pig</name>
    <dbReference type="NCBI Taxonomy" id="10141"/>
    <lineage>
        <taxon>Eukaryota</taxon>
        <taxon>Metazoa</taxon>
        <taxon>Chordata</taxon>
        <taxon>Craniata</taxon>
        <taxon>Vertebrata</taxon>
        <taxon>Euteleostomi</taxon>
        <taxon>Mammalia</taxon>
        <taxon>Eutheria</taxon>
        <taxon>Euarchontoglires</taxon>
        <taxon>Glires</taxon>
        <taxon>Rodentia</taxon>
        <taxon>Hystricomorpha</taxon>
        <taxon>Caviidae</taxon>
        <taxon>Cavia</taxon>
    </lineage>
</organism>
<dbReference type="OMA" id="TRHGWQD"/>
<dbReference type="GO" id="GO:0051607">
    <property type="term" value="P:defense response to virus"/>
    <property type="evidence" value="ECO:0007669"/>
    <property type="project" value="UniProtKB-UniRule"/>
</dbReference>
<dbReference type="InterPro" id="IPR046946">
    <property type="entry name" value="TCAM1/2"/>
</dbReference>
<dbReference type="GO" id="GO:0045087">
    <property type="term" value="P:innate immune response"/>
    <property type="evidence" value="ECO:0007669"/>
    <property type="project" value="UniProtKB-UniRule"/>
</dbReference>
<comment type="subcellular location">
    <subcellularLocation>
        <location evidence="6">Cytoplasmic vesicle</location>
        <location evidence="6">Autophagosome</location>
    </subcellularLocation>
    <subcellularLocation>
        <location evidence="6">Cytoplasm</location>
        <location evidence="6">Cytosol</location>
    </subcellularLocation>
    <subcellularLocation>
        <location evidence="6">Mitochondrion</location>
    </subcellularLocation>
</comment>
<dbReference type="InterPro" id="IPR000157">
    <property type="entry name" value="TIR_dom"/>
</dbReference>
<dbReference type="Proteomes" id="UP000005447">
    <property type="component" value="Unassembled WGS sequence"/>
</dbReference>
<dbReference type="STRING" id="10141.ENSCPOP00000005841"/>
<keyword evidence="10" id="KW-1185">Reference proteome</keyword>
<reference evidence="9" key="3">
    <citation type="submission" date="2025-09" db="UniProtKB">
        <authorList>
            <consortium name="Ensembl"/>
        </authorList>
    </citation>
    <scope>IDENTIFICATION</scope>
    <source>
        <strain evidence="9">2N</strain>
    </source>
</reference>
<feature type="compositionally biased region" description="Low complexity" evidence="7">
    <location>
        <begin position="345"/>
        <end position="354"/>
    </location>
</feature>
<name>H0V7W4_CAVPO</name>
<evidence type="ECO:0000256" key="5">
    <source>
        <dbReference type="ARBA" id="ARBA00023198"/>
    </source>
</evidence>
<dbReference type="GO" id="GO:0035591">
    <property type="term" value="F:signaling adaptor activity"/>
    <property type="evidence" value="ECO:0007669"/>
    <property type="project" value="TreeGrafter"/>
</dbReference>
<dbReference type="eggNOG" id="ENOG502RXF3">
    <property type="taxonomic scope" value="Eukaryota"/>
</dbReference>
<dbReference type="SUPFAM" id="SSF52200">
    <property type="entry name" value="Toll/Interleukin receptor TIR domain"/>
    <property type="match status" value="1"/>
</dbReference>
<feature type="domain" description="TIR" evidence="8">
    <location>
        <begin position="372"/>
        <end position="510"/>
    </location>
</feature>
<reference evidence="9" key="2">
    <citation type="submission" date="2025-08" db="UniProtKB">
        <authorList>
            <consortium name="Ensembl"/>
        </authorList>
    </citation>
    <scope>IDENTIFICATION</scope>
    <source>
        <strain evidence="9">2N</strain>
    </source>
</reference>
<dbReference type="RefSeq" id="XP_013001824.1">
    <property type="nucleotide sequence ID" value="XM_013146370.2"/>
</dbReference>
<dbReference type="Pfam" id="PF12721">
    <property type="entry name" value="RHIM"/>
    <property type="match status" value="1"/>
</dbReference>
<dbReference type="GeneID" id="100717594"/>
<dbReference type="RefSeq" id="XP_013001810.1">
    <property type="nucleotide sequence ID" value="XM_013146356.2"/>
</dbReference>
<evidence type="ECO:0000256" key="4">
    <source>
        <dbReference type="ARBA" id="ARBA00022859"/>
    </source>
</evidence>
<keyword evidence="4 6" id="KW-0391">Immunity</keyword>
<dbReference type="RefSeq" id="XP_013001818.1">
    <property type="nucleotide sequence ID" value="XM_013146364.2"/>
</dbReference>
<feature type="region of interest" description="Disordered" evidence="7">
    <location>
        <begin position="159"/>
        <end position="185"/>
    </location>
</feature>
<dbReference type="CTD" id="148022"/>
<dbReference type="GO" id="GO:0006915">
    <property type="term" value="P:apoptotic process"/>
    <property type="evidence" value="ECO:0007669"/>
    <property type="project" value="UniProtKB-KW"/>
</dbReference>
<keyword evidence="1 6" id="KW-0963">Cytoplasm</keyword>
<feature type="compositionally biased region" description="Basic and acidic residues" evidence="7">
    <location>
        <begin position="673"/>
        <end position="684"/>
    </location>
</feature>
<dbReference type="InterPro" id="IPR035897">
    <property type="entry name" value="Toll_tir_struct_dom_sf"/>
</dbReference>
<comment type="subunit">
    <text evidence="6">Homodimer. Found in a multi-helicase-TICAM1 complex at least composed of DHX36, DDX1, DDX21 and TICAM1.</text>
</comment>
<dbReference type="GO" id="GO:0005739">
    <property type="term" value="C:mitochondrion"/>
    <property type="evidence" value="ECO:0007669"/>
    <property type="project" value="UniProtKB-SubCell"/>
</dbReference>
<dbReference type="AlphaFoldDB" id="H0V7W4"/>
<keyword evidence="5 6" id="KW-0395">Inflammatory response</keyword>
<sequence length="684" mass="72681">MARPGPSLPGAFDLLAGAGPQKLVDLRHRLQTVHEGQPGAPLLHAMVLLRLGREAEARISLDALRADAVAQLVARRWAGMDSAEAPEEPSDVSWGLARLYHLLAEESLCPAPLRDAAYQAALQALGSCGDPRLGELQEEAWACCGRDVLGDSGGCQPLCPGQGPLPPSLPPPPGTRSLPRPIEDWSRGCSLRSTGSLASLASALEISQSPTAAFLSHVRAPQGPSKLCEAPPGSTEPIPEGGQESQEMSWPTSAEITEPPELPSILTPSGDPDCPAAPVECTDTSTAPKALSLPNLEPRESLHPVQDQTAPPASAEDTTSPESNPSPPASSAPETSLPRPPAPSRPSSTSAPPASSCPPCPVSFESEAPEHKFYNFVVLHAMADEDVALRVQKKLEDLGVRDGATFCGDFQVPGRGELHCLQDAIDHSGFIILLMTPNFSGALSLHQVNQALTSSFTHHGRQDSVIPFRPLESPSGCRCPEASDTSRLLSGLVWLDEGSPIFAKKVANTFKVQRLSDRRAHWQREQDVRARLRASQRLDAETQQAEALRVAQAAYQHSLQAWWLQMERLRGDFGSHLSLGSQVPCPPPGPLGVQGPWGAAPSFPGWPPSPQSPAPAPGYMGTPSPGFPQPPAFPPVSSASPQAPLIIHHAQMVQLGMSNHMWNQRGAPAPQESAREGERPSDPS</sequence>
<evidence type="ECO:0000256" key="6">
    <source>
        <dbReference type="PIRNR" id="PIRNR037744"/>
    </source>
</evidence>
<dbReference type="RefSeq" id="XP_003460977.1">
    <property type="nucleotide sequence ID" value="XM_003460929.4"/>
</dbReference>
<dbReference type="GO" id="GO:0019901">
    <property type="term" value="F:protein kinase binding"/>
    <property type="evidence" value="ECO:0007669"/>
    <property type="project" value="Ensembl"/>
</dbReference>
<evidence type="ECO:0000256" key="7">
    <source>
        <dbReference type="SAM" id="MobiDB-lite"/>
    </source>
</evidence>
<feature type="region of interest" description="Disordered" evidence="7">
    <location>
        <begin position="604"/>
        <end position="629"/>
    </location>
</feature>
<dbReference type="FunCoup" id="H0V7W4">
    <property type="interactions" value="467"/>
</dbReference>
<accession>H0V7W4</accession>
<dbReference type="Ensembl" id="ENSCPOT00000006551.3">
    <property type="protein sequence ID" value="ENSCPOP00000005841.3"/>
    <property type="gene ID" value="ENSCPOG00000006486.4"/>
</dbReference>
<proteinExistence type="predicted"/>
<dbReference type="PROSITE" id="PS50104">
    <property type="entry name" value="TIR"/>
    <property type="match status" value="1"/>
</dbReference>
<dbReference type="Bgee" id="ENSCPOG00000006486">
    <property type="expression patterns" value="Expressed in liver and 12 other cell types or tissues"/>
</dbReference>
<dbReference type="GO" id="GO:0043330">
    <property type="term" value="P:response to exogenous dsRNA"/>
    <property type="evidence" value="ECO:0007669"/>
    <property type="project" value="UniProtKB-UniRule"/>
</dbReference>
<dbReference type="HOGENOM" id="CLU_022539_0_0_1"/>
<dbReference type="GO" id="GO:0034138">
    <property type="term" value="P:toll-like receptor 3 signaling pathway"/>
    <property type="evidence" value="ECO:0007669"/>
    <property type="project" value="Ensembl"/>
</dbReference>
<protein>
    <recommendedName>
        <fullName evidence="6">TIR domain-containing adapter molecule 1</fullName>
        <shortName evidence="6">TICAM-1</shortName>
    </recommendedName>
</protein>
<keyword evidence="2" id="KW-0597">Phosphoprotein</keyword>
<feature type="compositionally biased region" description="Pro residues" evidence="7">
    <location>
        <begin position="604"/>
        <end position="616"/>
    </location>
</feature>
<dbReference type="InterPro" id="IPR040886">
    <property type="entry name" value="TRIF_N"/>
</dbReference>
<evidence type="ECO:0000256" key="1">
    <source>
        <dbReference type="ARBA" id="ARBA00022490"/>
    </source>
</evidence>
<comment type="domain">
    <text evidence="6">The N-terminal region is essential for activation of the IFNB promoter activity.</text>
</comment>
<dbReference type="GO" id="GO:0005776">
    <property type="term" value="C:autophagosome"/>
    <property type="evidence" value="ECO:0007669"/>
    <property type="project" value="UniProtKB-SubCell"/>
</dbReference>
<evidence type="ECO:0000313" key="9">
    <source>
        <dbReference type="Ensembl" id="ENSCPOP00000005841.3"/>
    </source>
</evidence>
<feature type="compositionally biased region" description="Pro residues" evidence="7">
    <location>
        <begin position="163"/>
        <end position="174"/>
    </location>
</feature>
<reference evidence="10" key="1">
    <citation type="journal article" date="2011" name="Nature">
        <title>A high-resolution map of human evolutionary constraint using 29 mammals.</title>
        <authorList>
            <person name="Lindblad-Toh K."/>
            <person name="Garber M."/>
            <person name="Zuk O."/>
            <person name="Lin M.F."/>
            <person name="Parker B.J."/>
            <person name="Washietl S."/>
            <person name="Kheradpour P."/>
            <person name="Ernst J."/>
            <person name="Jordan G."/>
            <person name="Mauceli E."/>
            <person name="Ward L.D."/>
            <person name="Lowe C.B."/>
            <person name="Holloway A.K."/>
            <person name="Clamp M."/>
            <person name="Gnerre S."/>
            <person name="Alfoldi J."/>
            <person name="Beal K."/>
            <person name="Chang J."/>
            <person name="Clawson H."/>
            <person name="Cuff J."/>
            <person name="Di Palma F."/>
            <person name="Fitzgerald S."/>
            <person name="Flicek P."/>
            <person name="Guttman M."/>
            <person name="Hubisz M.J."/>
            <person name="Jaffe D.B."/>
            <person name="Jungreis I."/>
            <person name="Kent W.J."/>
            <person name="Kostka D."/>
            <person name="Lara M."/>
            <person name="Martins A.L."/>
            <person name="Massingham T."/>
            <person name="Moltke I."/>
            <person name="Raney B.J."/>
            <person name="Rasmussen M.D."/>
            <person name="Robinson J."/>
            <person name="Stark A."/>
            <person name="Vilella A.J."/>
            <person name="Wen J."/>
            <person name="Xie X."/>
            <person name="Zody M.C."/>
            <person name="Baldwin J."/>
            <person name="Bloom T."/>
            <person name="Chin C.W."/>
            <person name="Heiman D."/>
            <person name="Nicol R."/>
            <person name="Nusbaum C."/>
            <person name="Young S."/>
            <person name="Wilkinson J."/>
            <person name="Worley K.C."/>
            <person name="Kovar C.L."/>
            <person name="Muzny D.M."/>
            <person name="Gibbs R.A."/>
            <person name="Cree A."/>
            <person name="Dihn H.H."/>
            <person name="Fowler G."/>
            <person name="Jhangiani S."/>
            <person name="Joshi V."/>
            <person name="Lee S."/>
            <person name="Lewis L.R."/>
            <person name="Nazareth L.V."/>
            <person name="Okwuonu G."/>
            <person name="Santibanez J."/>
            <person name="Warren W.C."/>
            <person name="Mardis E.R."/>
            <person name="Weinstock G.M."/>
            <person name="Wilson R.K."/>
            <person name="Delehaunty K."/>
            <person name="Dooling D."/>
            <person name="Fronik C."/>
            <person name="Fulton L."/>
            <person name="Fulton B."/>
            <person name="Graves T."/>
            <person name="Minx P."/>
            <person name="Sodergren E."/>
            <person name="Birney E."/>
            <person name="Margulies E.H."/>
            <person name="Herrero J."/>
            <person name="Green E.D."/>
            <person name="Haussler D."/>
            <person name="Siepel A."/>
            <person name="Goldman N."/>
            <person name="Pollard K.S."/>
            <person name="Pedersen J.S."/>
            <person name="Lander E.S."/>
            <person name="Kellis M."/>
        </authorList>
    </citation>
    <scope>NUCLEOTIDE SEQUENCE [LARGE SCALE GENOMIC DNA]</scope>
    <source>
        <strain evidence="10">2N</strain>
    </source>
</reference>
<dbReference type="GeneTree" id="ENSGT00940000162411"/>
<dbReference type="InterPro" id="IPR025735">
    <property type="entry name" value="RHIM"/>
</dbReference>
<dbReference type="PANTHER" id="PTHR47230:SF1">
    <property type="entry name" value="TIR DOMAIN-CONTAINING ADAPTER MOLECULE 1"/>
    <property type="match status" value="1"/>
</dbReference>
<keyword evidence="6" id="KW-0053">Apoptosis</keyword>
<dbReference type="FunFam" id="1.25.40.780:FF:000001">
    <property type="entry name" value="TIR domain-containing adapter molecule 1"/>
    <property type="match status" value="1"/>
</dbReference>
<feature type="compositionally biased region" description="Polar residues" evidence="7">
    <location>
        <begin position="243"/>
        <end position="255"/>
    </location>
</feature>
<dbReference type="Gene3D" id="1.25.40.780">
    <property type="match status" value="1"/>
</dbReference>
<dbReference type="RefSeq" id="XP_023418303.1">
    <property type="nucleotide sequence ID" value="XM_023562535.2"/>
</dbReference>
<gene>
    <name evidence="9" type="primary">TICAM1</name>
</gene>
<comment type="function">
    <text evidence="6">Involved in innate immunity against invading pathogens. Adapter used by TLR3, TLR4 (through TICAM2) and TLR5 to mediate NF-kappa-B and interferon-regulatory factor (IRF) activation, and to induce apoptosis. Ligand binding to these receptors results in TRIF recruitment through its TIR domain. Distinct protein-interaction motifs allow recruitment of the effector proteins TBK1, TRAF6 and RIPK1, which in turn, lead to the activation of transcription factors IRF3 and IRF7, NF-kappa-B and FADD respectively. Phosphorylation by TBK1 on the pLxIS motif leads to recruitment and subsequent activation of the transcription factor IRF3 to induce expression of type I interferon and exert a potent immunity against invading pathogens. Component of a multi-helicase-TICAM1 complex that acts as a cytoplasmic sensor of viral double-stranded RNA (dsRNA) and plays a role in the activation of a cascade of antiviral responses including the induction of pro-inflammatory cytokines.</text>
</comment>
<dbReference type="GO" id="GO:0005769">
    <property type="term" value="C:early endosome"/>
    <property type="evidence" value="ECO:0007669"/>
    <property type="project" value="Ensembl"/>
</dbReference>
<dbReference type="Gene3D" id="3.40.50.10140">
    <property type="entry name" value="Toll/interleukin-1 receptor homology (TIR) domain"/>
    <property type="match status" value="1"/>
</dbReference>
<evidence type="ECO:0000256" key="3">
    <source>
        <dbReference type="ARBA" id="ARBA00022588"/>
    </source>
</evidence>
<evidence type="ECO:0000259" key="8">
    <source>
        <dbReference type="PROSITE" id="PS50104"/>
    </source>
</evidence>
<dbReference type="GO" id="GO:0043123">
    <property type="term" value="P:positive regulation of canonical NF-kappaB signal transduction"/>
    <property type="evidence" value="ECO:0007669"/>
    <property type="project" value="Ensembl"/>
</dbReference>
<dbReference type="GO" id="GO:0010008">
    <property type="term" value="C:endosome membrane"/>
    <property type="evidence" value="ECO:0007669"/>
    <property type="project" value="Ensembl"/>
</dbReference>
<dbReference type="Pfam" id="PF17798">
    <property type="entry name" value="TRIF-NTD"/>
    <property type="match status" value="1"/>
</dbReference>
<dbReference type="EMBL" id="AAKN02057383">
    <property type="status" value="NOT_ANNOTATED_CDS"/>
    <property type="molecule type" value="Genomic_DNA"/>
</dbReference>